<evidence type="ECO:0000256" key="1">
    <source>
        <dbReference type="ARBA" id="ARBA00022737"/>
    </source>
</evidence>
<dbReference type="InterPro" id="IPR050145">
    <property type="entry name" value="Centrin_CML-like"/>
</dbReference>
<dbReference type="Gene3D" id="1.10.238.10">
    <property type="entry name" value="EF-hand"/>
    <property type="match status" value="2"/>
</dbReference>
<evidence type="ECO:0000259" key="4">
    <source>
        <dbReference type="PROSITE" id="PS50222"/>
    </source>
</evidence>
<dbReference type="InterPro" id="IPR002048">
    <property type="entry name" value="EF_hand_dom"/>
</dbReference>
<feature type="region of interest" description="Disordered" evidence="3">
    <location>
        <begin position="300"/>
        <end position="322"/>
    </location>
</feature>
<keyword evidence="2" id="KW-0106">Calcium</keyword>
<feature type="domain" description="EF-hand" evidence="4">
    <location>
        <begin position="150"/>
        <end position="185"/>
    </location>
</feature>
<sequence>MPAGVACERSRSWSEQYVPECPSWGHIFRALDVDDSGHVSLDELIFFGRQCEAYWADWPPENLLELAGASSSATGLTMPQFVQFADAAAPWGAADLVRAFVEQGNQRRALLDPFDPASIEAAFKAVDIDDSGYIELSELLHFGSVIGAGWSQAACEALLGRMDTDGDRKISLSEFETFVHEVGLHGCQDEVAAFIEAGERRREMTEPYNDAMVRSAFRALDINDSGYIELSELLHFGSAIGAGWSQAACEALLGRMDTDGDRKISFAEFDAFVREVGLHGCHDEVSNFVQAGKVRRALPTTDANSLEAEEDLDELSPGMQSI</sequence>
<dbReference type="InterPro" id="IPR011992">
    <property type="entry name" value="EF-hand-dom_pair"/>
</dbReference>
<proteinExistence type="predicted"/>
<reference evidence="5 6" key="1">
    <citation type="journal article" date="2024" name="Science">
        <title>Giant polyketide synthase enzymes in the biosynthesis of giant marine polyether toxins.</title>
        <authorList>
            <person name="Fallon T.R."/>
            <person name="Shende V.V."/>
            <person name="Wierzbicki I.H."/>
            <person name="Pendleton A.L."/>
            <person name="Watervoot N.F."/>
            <person name="Auber R.P."/>
            <person name="Gonzalez D.J."/>
            <person name="Wisecaver J.H."/>
            <person name="Moore B.S."/>
        </authorList>
    </citation>
    <scope>NUCLEOTIDE SEQUENCE [LARGE SCALE GENOMIC DNA]</scope>
    <source>
        <strain evidence="5 6">12B1</strain>
    </source>
</reference>
<dbReference type="CDD" id="cd00051">
    <property type="entry name" value="EFh"/>
    <property type="match status" value="2"/>
</dbReference>
<dbReference type="InterPro" id="IPR018247">
    <property type="entry name" value="EF_Hand_1_Ca_BS"/>
</dbReference>
<accession>A0AB34KDB0</accession>
<dbReference type="GO" id="GO:0005509">
    <property type="term" value="F:calcium ion binding"/>
    <property type="evidence" value="ECO:0007669"/>
    <property type="project" value="InterPro"/>
</dbReference>
<feature type="domain" description="EF-hand" evidence="4">
    <location>
        <begin position="19"/>
        <end position="54"/>
    </location>
</feature>
<dbReference type="Pfam" id="PF13499">
    <property type="entry name" value="EF-hand_7"/>
    <property type="match status" value="2"/>
</dbReference>
<dbReference type="SUPFAM" id="SSF47473">
    <property type="entry name" value="EF-hand"/>
    <property type="match status" value="1"/>
</dbReference>
<dbReference type="PROSITE" id="PS50222">
    <property type="entry name" value="EF_HAND_2"/>
    <property type="match status" value="5"/>
</dbReference>
<dbReference type="PANTHER" id="PTHR23050">
    <property type="entry name" value="CALCIUM BINDING PROTEIN"/>
    <property type="match status" value="1"/>
</dbReference>
<dbReference type="SMART" id="SM00054">
    <property type="entry name" value="EFh"/>
    <property type="match status" value="5"/>
</dbReference>
<dbReference type="AlphaFoldDB" id="A0AB34KDB0"/>
<evidence type="ECO:0000313" key="6">
    <source>
        <dbReference type="Proteomes" id="UP001515480"/>
    </source>
</evidence>
<dbReference type="EMBL" id="JBGBPQ010000001">
    <property type="protein sequence ID" value="KAL1530514.1"/>
    <property type="molecule type" value="Genomic_DNA"/>
</dbReference>
<name>A0AB34KDB0_PRYPA</name>
<feature type="domain" description="EF-hand" evidence="4">
    <location>
        <begin position="114"/>
        <end position="149"/>
    </location>
</feature>
<keyword evidence="6" id="KW-1185">Reference proteome</keyword>
<dbReference type="PROSITE" id="PS00018">
    <property type="entry name" value="EF_HAND_1"/>
    <property type="match status" value="5"/>
</dbReference>
<protein>
    <recommendedName>
        <fullName evidence="4">EF-hand domain-containing protein</fullName>
    </recommendedName>
</protein>
<organism evidence="5 6">
    <name type="scientific">Prymnesium parvum</name>
    <name type="common">Toxic golden alga</name>
    <dbReference type="NCBI Taxonomy" id="97485"/>
    <lineage>
        <taxon>Eukaryota</taxon>
        <taxon>Haptista</taxon>
        <taxon>Haptophyta</taxon>
        <taxon>Prymnesiophyceae</taxon>
        <taxon>Prymnesiales</taxon>
        <taxon>Prymnesiaceae</taxon>
        <taxon>Prymnesium</taxon>
    </lineage>
</organism>
<evidence type="ECO:0000256" key="3">
    <source>
        <dbReference type="SAM" id="MobiDB-lite"/>
    </source>
</evidence>
<feature type="domain" description="EF-hand" evidence="4">
    <location>
        <begin position="208"/>
        <end position="243"/>
    </location>
</feature>
<comment type="caution">
    <text evidence="5">The sequence shown here is derived from an EMBL/GenBank/DDBJ whole genome shotgun (WGS) entry which is preliminary data.</text>
</comment>
<feature type="domain" description="EF-hand" evidence="4">
    <location>
        <begin position="244"/>
        <end position="279"/>
    </location>
</feature>
<dbReference type="Proteomes" id="UP001515480">
    <property type="component" value="Unassembled WGS sequence"/>
</dbReference>
<keyword evidence="1" id="KW-0677">Repeat</keyword>
<dbReference type="Pfam" id="PF13202">
    <property type="entry name" value="EF-hand_5"/>
    <property type="match status" value="1"/>
</dbReference>
<gene>
    <name evidence="5" type="ORF">AB1Y20_001415</name>
</gene>
<evidence type="ECO:0000256" key="2">
    <source>
        <dbReference type="ARBA" id="ARBA00022837"/>
    </source>
</evidence>
<evidence type="ECO:0000313" key="5">
    <source>
        <dbReference type="EMBL" id="KAL1530514.1"/>
    </source>
</evidence>